<keyword evidence="4" id="KW-0808">Transferase</keyword>
<evidence type="ECO:0000256" key="2">
    <source>
        <dbReference type="ARBA" id="ARBA00005232"/>
    </source>
</evidence>
<evidence type="ECO:0000256" key="4">
    <source>
        <dbReference type="ARBA" id="ARBA00022679"/>
    </source>
</evidence>
<evidence type="ECO:0000256" key="8">
    <source>
        <dbReference type="ARBA" id="ARBA00048999"/>
    </source>
</evidence>
<dbReference type="OrthoDB" id="240216at2759"/>
<evidence type="ECO:0000256" key="9">
    <source>
        <dbReference type="PIRSR" id="PIRSR600542-1"/>
    </source>
</evidence>
<feature type="active site" description="Proton acceptor" evidence="9">
    <location>
        <position position="410"/>
    </location>
</feature>
<evidence type="ECO:0000259" key="10">
    <source>
        <dbReference type="Pfam" id="PF00755"/>
    </source>
</evidence>
<evidence type="ECO:0000256" key="5">
    <source>
        <dbReference type="ARBA" id="ARBA00022832"/>
    </source>
</evidence>
<reference evidence="11 12" key="1">
    <citation type="submission" date="2018-08" db="EMBL/GenBank/DDBJ databases">
        <authorList>
            <person name="Laetsch R D."/>
            <person name="Stevens L."/>
            <person name="Kumar S."/>
            <person name="Blaxter L. M."/>
        </authorList>
    </citation>
    <scope>NUCLEOTIDE SEQUENCE [LARGE SCALE GENOMIC DNA]</scope>
</reference>
<dbReference type="GO" id="GO:0004095">
    <property type="term" value="F:carnitine O-palmitoyltransferase activity"/>
    <property type="evidence" value="ECO:0007669"/>
    <property type="project" value="TreeGrafter"/>
</dbReference>
<feature type="domain" description="Choline/carnitine acyltransferase" evidence="10">
    <location>
        <begin position="87"/>
        <end position="509"/>
    </location>
</feature>
<comment type="catalytic activity">
    <reaction evidence="8">
        <text>4,8-dimethylnonanoyl-CoA + (R)-carnitine = O-4,8-dimethylnonanoyl-(R)-carnitine + CoA</text>
        <dbReference type="Rhea" id="RHEA:44860"/>
        <dbReference type="ChEBI" id="CHEBI:16347"/>
        <dbReference type="ChEBI" id="CHEBI:57287"/>
        <dbReference type="ChEBI" id="CHEBI:77061"/>
        <dbReference type="ChEBI" id="CHEBI:84654"/>
    </reaction>
</comment>
<evidence type="ECO:0000256" key="3">
    <source>
        <dbReference type="ARBA" id="ARBA00022448"/>
    </source>
</evidence>
<dbReference type="Pfam" id="PF00755">
    <property type="entry name" value="Carn_acyltransf"/>
    <property type="match status" value="1"/>
</dbReference>
<dbReference type="Gene3D" id="1.20.1280.180">
    <property type="match status" value="1"/>
</dbReference>
<dbReference type="Gene3D" id="3.30.559.70">
    <property type="entry name" value="Choline/Carnitine o-acyltransferase, domain 2"/>
    <property type="match status" value="1"/>
</dbReference>
<dbReference type="UniPathway" id="UPA00659"/>
<dbReference type="GO" id="GO:0005739">
    <property type="term" value="C:mitochondrion"/>
    <property type="evidence" value="ECO:0007669"/>
    <property type="project" value="TreeGrafter"/>
</dbReference>
<sequence length="666" mass="75265">MFIEISNKFEMIYMRGCDHFAMISVGTINFSTLHHLTMQASRKGISLIRLREFSTGCVAQKLKGDDYQYVHKSDVPTYHFQRSLRRLPIPKLSDSCRRLVGAAEAILQKSELELLKELVEDFIAHEGPELQKELILHDKRNLHTSFISEPWFDMYLSDRLPCPINYNPFMVYAPDPDPAYNNQLTRATNLIISYGRIKRALDAECLEPEIYYMNPKVANSVSFKWICKNLPENLRWYGAAAFGAFPLDMSQYKSLFGSSRIPQKGKDWLLHCADSKHFIVLRGGKIYSVDLFDKYGSVVPAEQVQACLYIILSEQSDLKSEDCVGSLTSLERDEWAKVRSELSSIGNNSANLALIDNSLFVLCLDPLKSDDLNKMAENLLSGGDGRNRWFDKCFQLIVDAEGMATINFEHSWGDGVAVLRLIEESFRDTKQNRFVHPSQTFNSETHLRSNLRSIEFILTDSIRQKIQEAQARHVAVGSNVCFSTAEYFEMNREIIKHSRLSPDSIMHTAAFLKGRTECVRSATCATTNAVLAIENNKGNVDEHLRNCSTMHSQLVKEAATGQGFDRHLMGLRCTAERLGWSQPKLFSSAVYKYMNRFILSTSTLSTETITCGGFGPVVSDGFGIAYNVLNNKMGALISSYKNQRSADAFANSLLESLDILKHIIVK</sequence>
<dbReference type="InterPro" id="IPR039551">
    <property type="entry name" value="Cho/carn_acyl_trans"/>
</dbReference>
<accession>A0A3P6T7H4</accession>
<dbReference type="OMA" id="HILVMRR"/>
<name>A0A3P6T7H4_LITSI</name>
<dbReference type="SUPFAM" id="SSF52777">
    <property type="entry name" value="CoA-dependent acyltransferases"/>
    <property type="match status" value="2"/>
</dbReference>
<comment type="similarity">
    <text evidence="2">Belongs to the carnitine/choline acetyltransferase family.</text>
</comment>
<evidence type="ECO:0000256" key="7">
    <source>
        <dbReference type="ARBA" id="ARBA00023315"/>
    </source>
</evidence>
<dbReference type="InterPro" id="IPR042231">
    <property type="entry name" value="Cho/carn_acyl_trans_2"/>
</dbReference>
<dbReference type="AlphaFoldDB" id="A0A3P6T7H4"/>
<evidence type="ECO:0000313" key="12">
    <source>
        <dbReference type="Proteomes" id="UP000277928"/>
    </source>
</evidence>
<dbReference type="Gene3D" id="1.10.275.20">
    <property type="entry name" value="Choline/Carnitine o-acyltransferase"/>
    <property type="match status" value="1"/>
</dbReference>
<comment type="pathway">
    <text evidence="1">Lipid metabolism; fatty acid beta-oxidation.</text>
</comment>
<proteinExistence type="inferred from homology"/>
<dbReference type="STRING" id="42156.A0A3P6T7H4"/>
<keyword evidence="12" id="KW-1185">Reference proteome</keyword>
<dbReference type="Gene3D" id="3.30.559.10">
    <property type="entry name" value="Chloramphenicol acetyltransferase-like domain"/>
    <property type="match status" value="1"/>
</dbReference>
<keyword evidence="6" id="KW-0443">Lipid metabolism</keyword>
<dbReference type="InterPro" id="IPR000542">
    <property type="entry name" value="Carn_acyl_trans"/>
</dbReference>
<evidence type="ECO:0000313" key="11">
    <source>
        <dbReference type="EMBL" id="VDK75420.1"/>
    </source>
</evidence>
<dbReference type="Proteomes" id="UP000277928">
    <property type="component" value="Unassembled WGS sequence"/>
</dbReference>
<organism evidence="11 12">
    <name type="scientific">Litomosoides sigmodontis</name>
    <name type="common">Filarial nematode worm</name>
    <dbReference type="NCBI Taxonomy" id="42156"/>
    <lineage>
        <taxon>Eukaryota</taxon>
        <taxon>Metazoa</taxon>
        <taxon>Ecdysozoa</taxon>
        <taxon>Nematoda</taxon>
        <taxon>Chromadorea</taxon>
        <taxon>Rhabditida</taxon>
        <taxon>Spirurina</taxon>
        <taxon>Spiruromorpha</taxon>
        <taxon>Filarioidea</taxon>
        <taxon>Onchocercidae</taxon>
        <taxon>Litomosoides</taxon>
    </lineage>
</organism>
<dbReference type="PANTHER" id="PTHR22589:SF16">
    <property type="entry name" value="CARNITINE O-PALMITOYLTRANSFERASE 2, MITOCHONDRIAL"/>
    <property type="match status" value="1"/>
</dbReference>
<dbReference type="EMBL" id="UYRX01000144">
    <property type="protein sequence ID" value="VDK75420.1"/>
    <property type="molecule type" value="Genomic_DNA"/>
</dbReference>
<dbReference type="InterPro" id="IPR042572">
    <property type="entry name" value="Carn_acyl_trans_N"/>
</dbReference>
<keyword evidence="7" id="KW-0012">Acyltransferase</keyword>
<dbReference type="GO" id="GO:0006635">
    <property type="term" value="P:fatty acid beta-oxidation"/>
    <property type="evidence" value="ECO:0007669"/>
    <property type="project" value="UniProtKB-UniPathway"/>
</dbReference>
<keyword evidence="3" id="KW-0813">Transport</keyword>
<dbReference type="InterPro" id="IPR023213">
    <property type="entry name" value="CAT-like_dom_sf"/>
</dbReference>
<keyword evidence="5" id="KW-0276">Fatty acid metabolism</keyword>
<dbReference type="FunFam" id="1.10.275.20:FF:000001">
    <property type="entry name" value="carnitine O-palmitoyltransferase 2, mitochondrial"/>
    <property type="match status" value="1"/>
</dbReference>
<evidence type="ECO:0000256" key="1">
    <source>
        <dbReference type="ARBA" id="ARBA00005005"/>
    </source>
</evidence>
<protein>
    <recommendedName>
        <fullName evidence="10">Choline/carnitine acyltransferase domain-containing protein</fullName>
    </recommendedName>
</protein>
<gene>
    <name evidence="11" type="ORF">NLS_LOCUS2902</name>
</gene>
<evidence type="ECO:0000256" key="6">
    <source>
        <dbReference type="ARBA" id="ARBA00023098"/>
    </source>
</evidence>
<dbReference type="PANTHER" id="PTHR22589">
    <property type="entry name" value="CARNITINE O-ACYLTRANSFERASE"/>
    <property type="match status" value="1"/>
</dbReference>